<dbReference type="Pfam" id="PF10082">
    <property type="entry name" value="BBP2_2"/>
    <property type="match status" value="1"/>
</dbReference>
<dbReference type="PATRIC" id="fig|1114963.3.peg.2576"/>
<reference evidence="1 2" key="1">
    <citation type="journal article" date="2015" name="G3 (Bethesda)">
        <title>Insights into Ongoing Evolution of the Hexachlorocyclohexane Catabolic Pathway from Comparative Genomics of Ten Sphingomonadaceae Strains.</title>
        <authorList>
            <person name="Pearce S.L."/>
            <person name="Oakeshott J.G."/>
            <person name="Pandey G."/>
        </authorList>
    </citation>
    <scope>NUCLEOTIDE SEQUENCE [LARGE SCALE GENOMIC DNA]</scope>
    <source>
        <strain evidence="1 2">LL02</strain>
    </source>
</reference>
<dbReference type="AlphaFoldDB" id="A0A0J7XV38"/>
<name>A0A0J7XV38_9SPHN</name>
<comment type="caution">
    <text evidence="1">The sequence shown here is derived from an EMBL/GenBank/DDBJ whole genome shotgun (WGS) entry which is preliminary data.</text>
</comment>
<protein>
    <recommendedName>
        <fullName evidence="3">Outer membrane protein beta-barrel domain-containing protein</fullName>
    </recommendedName>
</protein>
<dbReference type="EMBL" id="JACU01000005">
    <property type="protein sequence ID" value="KMS55482.1"/>
    <property type="molecule type" value="Genomic_DNA"/>
</dbReference>
<evidence type="ECO:0008006" key="3">
    <source>
        <dbReference type="Google" id="ProtNLM"/>
    </source>
</evidence>
<gene>
    <name evidence="1" type="ORF">V474_18695</name>
</gene>
<dbReference type="InterPro" id="IPR018759">
    <property type="entry name" value="BBP2_2"/>
</dbReference>
<evidence type="ECO:0000313" key="2">
    <source>
        <dbReference type="Proteomes" id="UP000052268"/>
    </source>
</evidence>
<keyword evidence="2" id="KW-1185">Reference proteome</keyword>
<sequence>MLGACTASGARAQDIPAGDGAISVQKRPRPELDPVPVRFSGFEVLPSAELRTAYDDNIYAGNTNKVDDALVTLSSSIAARSTWRRHAVSLNATAGLTRGLSQDNENTNTYDVQAGGQLDIGAGTQASLRAGYSRAYEPRGSVGDTTLRGPRIAYNTLELGAQLEHNAGRLLLGAEASLDTFHYGAYRVAGAQIAQGERDYRTWSTSLRAGYAIGPGIAAFVEGSYNKARYPDETTSLDRSSDGYSLRGGVQFGVTRLIRGRAAVGYQNQRYDDPAFPRIKGLDFAGSLEWNPTKLMTWTVEAKRTIQRSPLVGVAGIRQSRYSGKLDYELRRNIILTGRLDQTVSDYAGTQRVQKDLVGTLGAEWLLNRNLRVSAQGGFQRTRSDGTGGRQFDRKRVSVSLRYAL</sequence>
<dbReference type="Proteomes" id="UP000052268">
    <property type="component" value="Unassembled WGS sequence"/>
</dbReference>
<accession>A0A0J7XV38</accession>
<dbReference type="SUPFAM" id="SSF56935">
    <property type="entry name" value="Porins"/>
    <property type="match status" value="1"/>
</dbReference>
<proteinExistence type="predicted"/>
<organism evidence="1 2">
    <name type="scientific">Novosphingobium barchaimii LL02</name>
    <dbReference type="NCBI Taxonomy" id="1114963"/>
    <lineage>
        <taxon>Bacteria</taxon>
        <taxon>Pseudomonadati</taxon>
        <taxon>Pseudomonadota</taxon>
        <taxon>Alphaproteobacteria</taxon>
        <taxon>Sphingomonadales</taxon>
        <taxon>Sphingomonadaceae</taxon>
        <taxon>Novosphingobium</taxon>
    </lineage>
</organism>
<evidence type="ECO:0000313" key="1">
    <source>
        <dbReference type="EMBL" id="KMS55482.1"/>
    </source>
</evidence>